<name>Q2FRK6_METHJ</name>
<dbReference type="eggNOG" id="arCOG03042">
    <property type="taxonomic scope" value="Archaea"/>
</dbReference>
<dbReference type="STRING" id="323259.Mhun_1888"/>
<dbReference type="Proteomes" id="UP000001941">
    <property type="component" value="Chromosome"/>
</dbReference>
<dbReference type="Gene3D" id="1.25.40.10">
    <property type="entry name" value="Tetratricopeptide repeat domain"/>
    <property type="match status" value="1"/>
</dbReference>
<keyword evidence="2" id="KW-1185">Reference proteome</keyword>
<organism evidence="1 2">
    <name type="scientific">Methanospirillum hungatei JF-1 (strain ATCC 27890 / DSM 864 / NBRC 100397 / JF-1)</name>
    <dbReference type="NCBI Taxonomy" id="323259"/>
    <lineage>
        <taxon>Archaea</taxon>
        <taxon>Methanobacteriati</taxon>
        <taxon>Methanobacteriota</taxon>
        <taxon>Stenosarchaea group</taxon>
        <taxon>Methanomicrobia</taxon>
        <taxon>Methanomicrobiales</taxon>
        <taxon>Methanospirillaceae</taxon>
        <taxon>Methanospirillum</taxon>
    </lineage>
</organism>
<dbReference type="InterPro" id="IPR011990">
    <property type="entry name" value="TPR-like_helical_dom_sf"/>
</dbReference>
<gene>
    <name evidence="1" type="ordered locus">Mhun_1888</name>
</gene>
<evidence type="ECO:0000313" key="1">
    <source>
        <dbReference type="EMBL" id="ABD41605.1"/>
    </source>
</evidence>
<protein>
    <submittedName>
        <fullName evidence="1">Uncharacterized protein</fullName>
    </submittedName>
</protein>
<dbReference type="HOGENOM" id="CLU_2392900_0_0_2"/>
<dbReference type="KEGG" id="mhu:Mhun_1888"/>
<dbReference type="EnsemblBacteria" id="ABD41605">
    <property type="protein sequence ID" value="ABD41605"/>
    <property type="gene ID" value="Mhun_1888"/>
</dbReference>
<reference evidence="2" key="1">
    <citation type="journal article" date="2016" name="Stand. Genomic Sci.">
        <title>Complete genome sequence of Methanospirillum hungatei type strain JF1.</title>
        <authorList>
            <person name="Gunsalus R.P."/>
            <person name="Cook L.E."/>
            <person name="Crable B."/>
            <person name="Rohlin L."/>
            <person name="McDonald E."/>
            <person name="Mouttaki H."/>
            <person name="Sieber J.R."/>
            <person name="Poweleit N."/>
            <person name="Zhou H."/>
            <person name="Lapidus A.L."/>
            <person name="Daligault H.E."/>
            <person name="Land M."/>
            <person name="Gilna P."/>
            <person name="Ivanova N."/>
            <person name="Kyrpides N."/>
            <person name="Culley D.E."/>
            <person name="McInerney M.J."/>
        </authorList>
    </citation>
    <scope>NUCLEOTIDE SEQUENCE [LARGE SCALE GENOMIC DNA]</scope>
    <source>
        <strain evidence="2">ATCC 27890 / DSM 864 / NBRC 100397 / JF-1</strain>
    </source>
</reference>
<dbReference type="RefSeq" id="WP_011448869.1">
    <property type="nucleotide sequence ID" value="NC_007796.1"/>
</dbReference>
<accession>Q2FRK6</accession>
<sequence>MTCIDMVLEKDPDNIKILEQRLICLHNLGIWDEVEACSNRIIFLLKTSEIRGIETVEMVSRHGKYEEAKKVLSSLTKEEQNQEGGKYYRGFLH</sequence>
<dbReference type="SUPFAM" id="SSF48439">
    <property type="entry name" value="Protein prenylyltransferase"/>
    <property type="match status" value="1"/>
</dbReference>
<dbReference type="GeneID" id="3922098"/>
<evidence type="ECO:0000313" key="2">
    <source>
        <dbReference type="Proteomes" id="UP000001941"/>
    </source>
</evidence>
<dbReference type="AlphaFoldDB" id="Q2FRK6"/>
<dbReference type="InParanoid" id="Q2FRK6"/>
<proteinExistence type="predicted"/>
<dbReference type="EMBL" id="CP000254">
    <property type="protein sequence ID" value="ABD41605.1"/>
    <property type="molecule type" value="Genomic_DNA"/>
</dbReference>